<evidence type="ECO:0000259" key="6">
    <source>
        <dbReference type="PROSITE" id="PS51898"/>
    </source>
</evidence>
<dbReference type="EMBL" id="QMEY01000012">
    <property type="protein sequence ID" value="RBQ17250.1"/>
    <property type="molecule type" value="Genomic_DNA"/>
</dbReference>
<dbReference type="PANTHER" id="PTHR30349">
    <property type="entry name" value="PHAGE INTEGRASE-RELATED"/>
    <property type="match status" value="1"/>
</dbReference>
<comment type="caution">
    <text evidence="8">The sequence shown here is derived from an EMBL/GenBank/DDBJ whole genome shotgun (WGS) entry which is preliminary data.</text>
</comment>
<dbReference type="Pfam" id="PF14659">
    <property type="entry name" value="Phage_int_SAM_3"/>
    <property type="match status" value="1"/>
</dbReference>
<dbReference type="PANTHER" id="PTHR30349:SF91">
    <property type="entry name" value="INTA PROTEIN"/>
    <property type="match status" value="1"/>
</dbReference>
<evidence type="ECO:0000256" key="1">
    <source>
        <dbReference type="ARBA" id="ARBA00022908"/>
    </source>
</evidence>
<dbReference type="InterPro" id="IPR010998">
    <property type="entry name" value="Integrase_recombinase_N"/>
</dbReference>
<sequence>MTSRPLAEIGGFRLALCPAVERSWPRPRIATRAGLRVLHPVATPARGGMTTGVRRPCRAIRGRRATPLKEAGPRSAPRMGVPAQAPALRPFSRRRARAHPPYAHSTDHSKGDDDMADGHTYKRCTCRNAAGKRLGTNCPKIKRATGAWSAVHGRWYYQLELPPMSDGTRRNPLRRGGFDSKTDAEDEMGKARELLAIPAPDDDSARQAMTDLITATIRETRALPDVETVRRKVRTGQDLARRMLVGEWLAEFLKRKKGLAPNTWRSYESHIRLYFTPYLGQIPLDRLRPGHIADMFEAIEETNEIIREARASGELRAKVKGQRISGPSSQRRYLATLRHALNIVMKHERLIDFNPAAAIELPSGDRPKPLVWTDERVKAWTTAHQERVAAERERRGGKRIDVIGVYVAVPRPSPVMVWTPAQTSAFLAYAHTHHRLFALYRLIALRGLRRGEACGLRWSELDRTTATLGVNWQITQLGWETAQAAPKTQASDRTVALDAETMAMLHGHLLRQRKERLAAGPDWQESGFIFTTEAGAPLHPAFVTKQFHWLTHQAGLPPIRLHDLRHGAASLMLAAGVEMKVVAETLGHTSTTFTRDTYTAVFPQVAAAAAESTAALLPKASR</sequence>
<evidence type="ECO:0000259" key="7">
    <source>
        <dbReference type="PROSITE" id="PS51900"/>
    </source>
</evidence>
<accession>A0A366LUI9</accession>
<dbReference type="InterPro" id="IPR044068">
    <property type="entry name" value="CB"/>
</dbReference>
<keyword evidence="9" id="KW-1185">Reference proteome</keyword>
<dbReference type="PROSITE" id="PS51898">
    <property type="entry name" value="TYR_RECOMBINASE"/>
    <property type="match status" value="1"/>
</dbReference>
<dbReference type="SUPFAM" id="SSF56349">
    <property type="entry name" value="DNA breaking-rejoining enzymes"/>
    <property type="match status" value="2"/>
</dbReference>
<feature type="region of interest" description="Disordered" evidence="5">
    <location>
        <begin position="61"/>
        <end position="114"/>
    </location>
</feature>
<keyword evidence="1" id="KW-0229">DNA integration</keyword>
<keyword evidence="3" id="KW-0233">DNA recombination</keyword>
<dbReference type="Gene3D" id="1.10.150.130">
    <property type="match status" value="1"/>
</dbReference>
<protein>
    <submittedName>
        <fullName evidence="8">Site-specific integrase</fullName>
    </submittedName>
</protein>
<dbReference type="Gene3D" id="1.10.443.10">
    <property type="entry name" value="Intergrase catalytic core"/>
    <property type="match status" value="1"/>
</dbReference>
<dbReference type="Proteomes" id="UP000253303">
    <property type="component" value="Unassembled WGS sequence"/>
</dbReference>
<dbReference type="InterPro" id="IPR011010">
    <property type="entry name" value="DNA_brk_join_enz"/>
</dbReference>
<feature type="domain" description="Tyr recombinase" evidence="6">
    <location>
        <begin position="413"/>
        <end position="611"/>
    </location>
</feature>
<dbReference type="PROSITE" id="PS51900">
    <property type="entry name" value="CB"/>
    <property type="match status" value="1"/>
</dbReference>
<evidence type="ECO:0000256" key="2">
    <source>
        <dbReference type="ARBA" id="ARBA00023125"/>
    </source>
</evidence>
<evidence type="ECO:0000313" key="8">
    <source>
        <dbReference type="EMBL" id="RBQ17250.1"/>
    </source>
</evidence>
<dbReference type="GO" id="GO:0003677">
    <property type="term" value="F:DNA binding"/>
    <property type="evidence" value="ECO:0007669"/>
    <property type="project" value="UniProtKB-UniRule"/>
</dbReference>
<evidence type="ECO:0000256" key="4">
    <source>
        <dbReference type="PROSITE-ProRule" id="PRU01248"/>
    </source>
</evidence>
<dbReference type="InterPro" id="IPR013762">
    <property type="entry name" value="Integrase-like_cat_sf"/>
</dbReference>
<keyword evidence="2 4" id="KW-0238">DNA-binding</keyword>
<name>A0A366LUI9_9ACTN</name>
<evidence type="ECO:0000313" key="9">
    <source>
        <dbReference type="Proteomes" id="UP000253303"/>
    </source>
</evidence>
<feature type="compositionally biased region" description="Basic and acidic residues" evidence="5">
    <location>
        <begin position="105"/>
        <end position="114"/>
    </location>
</feature>
<feature type="domain" description="Core-binding (CB)" evidence="7">
    <location>
        <begin position="243"/>
        <end position="345"/>
    </location>
</feature>
<evidence type="ECO:0000256" key="5">
    <source>
        <dbReference type="SAM" id="MobiDB-lite"/>
    </source>
</evidence>
<reference evidence="8 9" key="1">
    <citation type="submission" date="2018-06" db="EMBL/GenBank/DDBJ databases">
        <title>Sphaerisporangium craniellae sp. nov., isolated from a marine sponge in the South China Sea.</title>
        <authorList>
            <person name="Li L."/>
        </authorList>
    </citation>
    <scope>NUCLEOTIDE SEQUENCE [LARGE SCALE GENOMIC DNA]</scope>
    <source>
        <strain evidence="8 9">LHW63015</strain>
    </source>
</reference>
<evidence type="ECO:0000256" key="3">
    <source>
        <dbReference type="ARBA" id="ARBA00023172"/>
    </source>
</evidence>
<dbReference type="AlphaFoldDB" id="A0A366LUI9"/>
<dbReference type="GO" id="GO:0015074">
    <property type="term" value="P:DNA integration"/>
    <property type="evidence" value="ECO:0007669"/>
    <property type="project" value="UniProtKB-KW"/>
</dbReference>
<organism evidence="8 9">
    <name type="scientific">Spongiactinospora rosea</name>
    <dbReference type="NCBI Taxonomy" id="2248750"/>
    <lineage>
        <taxon>Bacteria</taxon>
        <taxon>Bacillati</taxon>
        <taxon>Actinomycetota</taxon>
        <taxon>Actinomycetes</taxon>
        <taxon>Streptosporangiales</taxon>
        <taxon>Streptosporangiaceae</taxon>
        <taxon>Spongiactinospora</taxon>
    </lineage>
</organism>
<dbReference type="CDD" id="cd01189">
    <property type="entry name" value="INT_ICEBs1_C_like"/>
    <property type="match status" value="1"/>
</dbReference>
<dbReference type="Pfam" id="PF00589">
    <property type="entry name" value="Phage_integrase"/>
    <property type="match status" value="1"/>
</dbReference>
<dbReference type="InterPro" id="IPR004107">
    <property type="entry name" value="Integrase_SAM-like_N"/>
</dbReference>
<dbReference type="GO" id="GO:0006310">
    <property type="term" value="P:DNA recombination"/>
    <property type="evidence" value="ECO:0007669"/>
    <property type="project" value="UniProtKB-KW"/>
</dbReference>
<gene>
    <name evidence="8" type="ORF">DP939_25215</name>
</gene>
<proteinExistence type="predicted"/>
<dbReference type="InterPro" id="IPR050090">
    <property type="entry name" value="Tyrosine_recombinase_XerCD"/>
</dbReference>
<dbReference type="InterPro" id="IPR002104">
    <property type="entry name" value="Integrase_catalytic"/>
</dbReference>